<evidence type="ECO:0000256" key="6">
    <source>
        <dbReference type="ARBA" id="ARBA00022725"/>
    </source>
</evidence>
<feature type="transmembrane region" description="Helical" evidence="15">
    <location>
        <begin position="200"/>
        <end position="223"/>
    </location>
</feature>
<keyword evidence="10" id="KW-1015">Disulfide bond</keyword>
<evidence type="ECO:0000259" key="16">
    <source>
        <dbReference type="PROSITE" id="PS50262"/>
    </source>
</evidence>
<dbReference type="AlphaFoldDB" id="A0A803J879"/>
<keyword evidence="8 14" id="KW-0297">G-protein coupled receptor</keyword>
<keyword evidence="4 15" id="KW-0716">Sensory transduction</keyword>
<sequence>MALENQTAVQEFLLVAFQNIDKLKFLLFFSVFTVYLLALFGNILIIILVSTDPKLHSPMYFFLCHLSTSEILFITSIVPNMLYVIISKVGTISFGSCVTQYYLFSSTTSVECLLLAVMSYDRYLAICVPLHYSAIMNKRLCLYLVALCWVTGFGLSLIALAFMSHMDFCGSGIIDHFFCDLAPILNLSCSDTSFLEMEDFVLCFVFLIFPFVIIIVTYIRIILTILRIKSTTGKNKAFSTCSSHLTVVCTYYGTLIVIYMMPSTEYSSIGNKTSAILYTVVTPMLNPIIYSLRNNDIRISLRNISKRLQL</sequence>
<gene>
    <name evidence="20" type="primary">or16l1</name>
    <name evidence="17 19" type="synonym">LOC101733857</name>
</gene>
<proteinExistence type="inferred from homology"/>
<evidence type="ECO:0000256" key="14">
    <source>
        <dbReference type="RuleBase" id="RU000688"/>
    </source>
</evidence>
<dbReference type="Ensembl" id="ENSXETT00000118859">
    <property type="protein sequence ID" value="ENSXETP00000104061"/>
    <property type="gene ID" value="ENSXETG00000046858"/>
</dbReference>
<name>A0A803J879_XENTR</name>
<dbReference type="OrthoDB" id="9444602at2759"/>
<feature type="transmembrane region" description="Helical" evidence="15">
    <location>
        <begin position="101"/>
        <end position="120"/>
    </location>
</feature>
<comment type="similarity">
    <text evidence="2 14">Belongs to the G-protein coupled receptor 1 family.</text>
</comment>
<evidence type="ECO:0000256" key="9">
    <source>
        <dbReference type="ARBA" id="ARBA00023136"/>
    </source>
</evidence>
<dbReference type="PROSITE" id="PS50262">
    <property type="entry name" value="G_PROTEIN_RECEP_F1_2"/>
    <property type="match status" value="1"/>
</dbReference>
<dbReference type="PANTHER" id="PTHR24242">
    <property type="entry name" value="G-PROTEIN COUPLED RECEPTOR"/>
    <property type="match status" value="1"/>
</dbReference>
<dbReference type="InterPro" id="IPR017452">
    <property type="entry name" value="GPCR_Rhodpsn_7TM"/>
</dbReference>
<evidence type="ECO:0000256" key="8">
    <source>
        <dbReference type="ARBA" id="ARBA00023040"/>
    </source>
</evidence>
<keyword evidence="7 15" id="KW-1133">Transmembrane helix</keyword>
<reference evidence="17" key="1">
    <citation type="journal article" date="2010" name="Science">
        <title>The genome of the Western clawed frog Xenopus tropicalis.</title>
        <authorList>
            <person name="Hellsten U."/>
            <person name="Harland R.M."/>
            <person name="Gilchrist M.J."/>
            <person name="Hendrix D."/>
            <person name="Jurka J."/>
            <person name="Kapitonov V."/>
            <person name="Ovcharenko I."/>
            <person name="Putnam N.H."/>
            <person name="Shu S."/>
            <person name="Taher L."/>
            <person name="Blitz I.L."/>
            <person name="Blumberg B."/>
            <person name="Dichmann D.S."/>
            <person name="Dubchak I."/>
            <person name="Amaya E."/>
            <person name="Detter J.C."/>
            <person name="Fletcher R."/>
            <person name="Gerhard D.S."/>
            <person name="Goodstein D."/>
            <person name="Graves T."/>
            <person name="Grigoriev I.V."/>
            <person name="Grimwood J."/>
            <person name="Kawashima T."/>
            <person name="Lindquist E."/>
            <person name="Lucas S.M."/>
            <person name="Mead P.E."/>
            <person name="Mitros T."/>
            <person name="Ogino H."/>
            <person name="Ohta Y."/>
            <person name="Poliakov A.V."/>
            <person name="Pollet N."/>
            <person name="Robert J."/>
            <person name="Salamov A."/>
            <person name="Sater A.K."/>
            <person name="Schmutz J."/>
            <person name="Terry A."/>
            <person name="Vize P.D."/>
            <person name="Warren W.C."/>
            <person name="Wells D."/>
            <person name="Wills A."/>
            <person name="Wilson R.K."/>
            <person name="Zimmerman L.B."/>
            <person name="Zorn A.M."/>
            <person name="Grainger R."/>
            <person name="Grammer T."/>
            <person name="Khokha M.K."/>
            <person name="Richardson P.M."/>
            <person name="Rokhsar D.S."/>
        </authorList>
    </citation>
    <scope>NUCLEOTIDE SEQUENCE [LARGE SCALE GENOMIC DNA]</scope>
    <source>
        <strain evidence="17">Nigerian</strain>
    </source>
</reference>
<organism evidence="17">
    <name type="scientific">Xenopus tropicalis</name>
    <name type="common">Western clawed frog</name>
    <name type="synonym">Silurana tropicalis</name>
    <dbReference type="NCBI Taxonomy" id="8364"/>
    <lineage>
        <taxon>Eukaryota</taxon>
        <taxon>Metazoa</taxon>
        <taxon>Chordata</taxon>
        <taxon>Craniata</taxon>
        <taxon>Vertebrata</taxon>
        <taxon>Euteleostomi</taxon>
        <taxon>Amphibia</taxon>
        <taxon>Batrachia</taxon>
        <taxon>Anura</taxon>
        <taxon>Pipoidea</taxon>
        <taxon>Pipidae</taxon>
        <taxon>Xenopodinae</taxon>
        <taxon>Xenopus</taxon>
        <taxon>Silurana</taxon>
    </lineage>
</organism>
<dbReference type="PRINTS" id="PR00245">
    <property type="entry name" value="OLFACTORYR"/>
</dbReference>
<dbReference type="Gene3D" id="1.20.1070.10">
    <property type="entry name" value="Rhodopsin 7-helix transmembrane proteins"/>
    <property type="match status" value="1"/>
</dbReference>
<reference evidence="19" key="3">
    <citation type="submission" date="2025-04" db="UniProtKB">
        <authorList>
            <consortium name="RefSeq"/>
        </authorList>
    </citation>
    <scope>IDENTIFICATION</scope>
    <source>
        <strain evidence="19">Nigerian</strain>
        <tissue evidence="19">Liver and blood</tissue>
    </source>
</reference>
<keyword evidence="18" id="KW-1185">Reference proteome</keyword>
<dbReference type="GeneTree" id="ENSGT01150000286948"/>
<keyword evidence="13 14" id="KW-0807">Transducer</keyword>
<dbReference type="GO" id="GO:0005886">
    <property type="term" value="C:plasma membrane"/>
    <property type="evidence" value="ECO:0007669"/>
    <property type="project" value="UniProtKB-SubCell"/>
</dbReference>
<keyword evidence="9 15" id="KW-0472">Membrane</keyword>
<dbReference type="AGR" id="Xenbase:XB-GENE-29087287"/>
<evidence type="ECO:0000313" key="19">
    <source>
        <dbReference type="RefSeq" id="XP_004913277.3"/>
    </source>
</evidence>
<dbReference type="Proteomes" id="UP000008143">
    <property type="component" value="Chromosome 3"/>
</dbReference>
<feature type="transmembrane region" description="Helical" evidence="15">
    <location>
        <begin position="140"/>
        <end position="162"/>
    </location>
</feature>
<evidence type="ECO:0000256" key="1">
    <source>
        <dbReference type="ARBA" id="ARBA00004651"/>
    </source>
</evidence>
<dbReference type="FunFam" id="1.20.1070.10:FF:000010">
    <property type="entry name" value="Olfactory receptor"/>
    <property type="match status" value="1"/>
</dbReference>
<dbReference type="GO" id="GO:0004984">
    <property type="term" value="F:olfactory receptor activity"/>
    <property type="evidence" value="ECO:0000318"/>
    <property type="project" value="GO_Central"/>
</dbReference>
<dbReference type="InterPro" id="IPR000276">
    <property type="entry name" value="GPCR_Rhodpsn"/>
</dbReference>
<feature type="domain" description="G-protein coupled receptors family 1 profile" evidence="16">
    <location>
        <begin position="41"/>
        <end position="290"/>
    </location>
</feature>
<dbReference type="RefSeq" id="XP_004913277.3">
    <property type="nucleotide sequence ID" value="XM_004913220.3"/>
</dbReference>
<evidence type="ECO:0000313" key="20">
    <source>
        <dbReference type="Xenbase" id="XB-GENE-29087287"/>
    </source>
</evidence>
<evidence type="ECO:0000256" key="3">
    <source>
        <dbReference type="ARBA" id="ARBA00022475"/>
    </source>
</evidence>
<evidence type="ECO:0000313" key="17">
    <source>
        <dbReference type="Ensembl" id="ENSXETP00000104061"/>
    </source>
</evidence>
<feature type="transmembrane region" description="Helical" evidence="15">
    <location>
        <begin position="274"/>
        <end position="292"/>
    </location>
</feature>
<evidence type="ECO:0000256" key="10">
    <source>
        <dbReference type="ARBA" id="ARBA00023157"/>
    </source>
</evidence>
<reference evidence="17" key="2">
    <citation type="submission" date="2021-03" db="UniProtKB">
        <authorList>
            <consortium name="Ensembl"/>
        </authorList>
    </citation>
    <scope>IDENTIFICATION</scope>
</reference>
<dbReference type="InterPro" id="IPR000725">
    <property type="entry name" value="Olfact_rcpt"/>
</dbReference>
<dbReference type="GO" id="GO:0005549">
    <property type="term" value="F:odorant binding"/>
    <property type="evidence" value="ECO:0000318"/>
    <property type="project" value="GO_Central"/>
</dbReference>
<evidence type="ECO:0000256" key="13">
    <source>
        <dbReference type="ARBA" id="ARBA00023224"/>
    </source>
</evidence>
<feature type="transmembrane region" description="Helical" evidence="15">
    <location>
        <begin position="25"/>
        <end position="48"/>
    </location>
</feature>
<keyword evidence="5 14" id="KW-0812">Transmembrane</keyword>
<keyword evidence="12" id="KW-0325">Glycoprotein</keyword>
<feature type="transmembrane region" description="Helical" evidence="15">
    <location>
        <begin position="244"/>
        <end position="262"/>
    </location>
</feature>
<evidence type="ECO:0000256" key="2">
    <source>
        <dbReference type="ARBA" id="ARBA00010663"/>
    </source>
</evidence>
<comment type="subcellular location">
    <subcellularLocation>
        <location evidence="1 15">Cell membrane</location>
        <topology evidence="1 15">Multi-pass membrane protein</topology>
    </subcellularLocation>
</comment>
<dbReference type="PRINTS" id="PR00237">
    <property type="entry name" value="GPCRRHODOPSN"/>
</dbReference>
<accession>A0A803J879</accession>
<evidence type="ECO:0000256" key="11">
    <source>
        <dbReference type="ARBA" id="ARBA00023170"/>
    </source>
</evidence>
<dbReference type="SUPFAM" id="SSF81321">
    <property type="entry name" value="Family A G protein-coupled receptor-like"/>
    <property type="match status" value="1"/>
</dbReference>
<keyword evidence="3 15" id="KW-1003">Cell membrane</keyword>
<evidence type="ECO:0000256" key="4">
    <source>
        <dbReference type="ARBA" id="ARBA00022606"/>
    </source>
</evidence>
<dbReference type="InterPro" id="IPR050939">
    <property type="entry name" value="Olfactory_GPCR1"/>
</dbReference>
<keyword evidence="11 14" id="KW-0675">Receptor</keyword>
<dbReference type="Xenbase" id="XB-GENE-29087287">
    <property type="gene designation" value="or16l1"/>
</dbReference>
<dbReference type="PROSITE" id="PS00237">
    <property type="entry name" value="G_PROTEIN_RECEP_F1_1"/>
    <property type="match status" value="1"/>
</dbReference>
<protein>
    <recommendedName>
        <fullName evidence="15">Olfactory receptor</fullName>
    </recommendedName>
</protein>
<dbReference type="KEGG" id="xtr:101733857"/>
<dbReference type="OMA" id="WIAGFIT"/>
<evidence type="ECO:0000256" key="7">
    <source>
        <dbReference type="ARBA" id="ARBA00022989"/>
    </source>
</evidence>
<dbReference type="FunFam" id="1.10.1220.70:FF:000001">
    <property type="entry name" value="Olfactory receptor"/>
    <property type="match status" value="1"/>
</dbReference>
<evidence type="ECO:0000256" key="12">
    <source>
        <dbReference type="ARBA" id="ARBA00023180"/>
    </source>
</evidence>
<feature type="transmembrane region" description="Helical" evidence="15">
    <location>
        <begin position="60"/>
        <end position="86"/>
    </location>
</feature>
<evidence type="ECO:0000313" key="18">
    <source>
        <dbReference type="Proteomes" id="UP000008143"/>
    </source>
</evidence>
<dbReference type="PANTHER" id="PTHR24242:SF253">
    <property type="entry name" value="OLFACTORY RECEPTOR-RELATED"/>
    <property type="match status" value="1"/>
</dbReference>
<dbReference type="Pfam" id="PF13853">
    <property type="entry name" value="7tm_4"/>
    <property type="match status" value="1"/>
</dbReference>
<dbReference type="GO" id="GO:0004930">
    <property type="term" value="F:G protein-coupled receptor activity"/>
    <property type="evidence" value="ECO:0007669"/>
    <property type="project" value="UniProtKB-KW"/>
</dbReference>
<evidence type="ECO:0000256" key="5">
    <source>
        <dbReference type="ARBA" id="ARBA00022692"/>
    </source>
</evidence>
<keyword evidence="6 15" id="KW-0552">Olfaction</keyword>
<evidence type="ECO:0000256" key="15">
    <source>
        <dbReference type="RuleBase" id="RU363047"/>
    </source>
</evidence>